<proteinExistence type="predicted"/>
<evidence type="ECO:0000313" key="2">
    <source>
        <dbReference type="Proteomes" id="UP000685013"/>
    </source>
</evidence>
<dbReference type="Proteomes" id="UP000685013">
    <property type="component" value="Chromosome 15"/>
</dbReference>
<dbReference type="AlphaFoldDB" id="A0AAV6MCD0"/>
<feature type="non-terminal residue" evidence="1">
    <location>
        <position position="1"/>
    </location>
</feature>
<dbReference type="EMBL" id="JAGKQH010000015">
    <property type="protein sequence ID" value="KAG6578989.1"/>
    <property type="molecule type" value="Genomic_DNA"/>
</dbReference>
<protein>
    <submittedName>
        <fullName evidence="1">Histone-lysine N-methyltransferase ASHR1</fullName>
    </submittedName>
</protein>
<organism evidence="1 2">
    <name type="scientific">Cucurbita argyrosperma subsp. sororia</name>
    <dbReference type="NCBI Taxonomy" id="37648"/>
    <lineage>
        <taxon>Eukaryota</taxon>
        <taxon>Viridiplantae</taxon>
        <taxon>Streptophyta</taxon>
        <taxon>Embryophyta</taxon>
        <taxon>Tracheophyta</taxon>
        <taxon>Spermatophyta</taxon>
        <taxon>Magnoliopsida</taxon>
        <taxon>eudicotyledons</taxon>
        <taxon>Gunneridae</taxon>
        <taxon>Pentapetalae</taxon>
        <taxon>rosids</taxon>
        <taxon>fabids</taxon>
        <taxon>Cucurbitales</taxon>
        <taxon>Cucurbitaceae</taxon>
        <taxon>Cucurbiteae</taxon>
        <taxon>Cucurbita</taxon>
    </lineage>
</organism>
<reference evidence="1 2" key="1">
    <citation type="journal article" date="2021" name="Hortic Res">
        <title>The domestication of Cucurbita argyrosperma as revealed by the genome of its wild relative.</title>
        <authorList>
            <person name="Barrera-Redondo J."/>
            <person name="Sanchez-de la Vega G."/>
            <person name="Aguirre-Liguori J.A."/>
            <person name="Castellanos-Morales G."/>
            <person name="Gutierrez-Guerrero Y.T."/>
            <person name="Aguirre-Dugua X."/>
            <person name="Aguirre-Planter E."/>
            <person name="Tenaillon M.I."/>
            <person name="Lira-Saade R."/>
            <person name="Eguiarte L.E."/>
        </authorList>
    </citation>
    <scope>NUCLEOTIDE SEQUENCE [LARGE SCALE GENOMIC DNA]</scope>
    <source>
        <strain evidence="1">JBR-2021</strain>
    </source>
</reference>
<keyword evidence="2" id="KW-1185">Reference proteome</keyword>
<name>A0AAV6MCD0_9ROSI</name>
<comment type="caution">
    <text evidence="1">The sequence shown here is derived from an EMBL/GenBank/DDBJ whole genome shotgun (WGS) entry which is preliminary data.</text>
</comment>
<evidence type="ECO:0000313" key="1">
    <source>
        <dbReference type="EMBL" id="KAG6578989.1"/>
    </source>
</evidence>
<sequence length="122" mass="14344">MFHQNCGEALFMYEKLEELQKILCHPCSISLMQTREKLLKISMELENWTKALLYCKLTISAYQKLYPGIHPLLGLQFYTCGKLEWLLGYTEDAVKSWKKLVLKLLINTRLWRTSRPAITFKG</sequence>
<gene>
    <name evidence="1" type="primary">ASHR1</name>
    <name evidence="1" type="ORF">SDJN03_23437</name>
</gene>
<accession>A0AAV6MCD0</accession>